<dbReference type="PANTHER" id="PTHR47359">
    <property type="entry name" value="PEPTIDOGLYCAN DL-ENDOPEPTIDASE CWLO"/>
    <property type="match status" value="1"/>
</dbReference>
<dbReference type="PANTHER" id="PTHR47359:SF3">
    <property type="entry name" value="NLP_P60 DOMAIN-CONTAINING PROTEIN-RELATED"/>
    <property type="match status" value="1"/>
</dbReference>
<evidence type="ECO:0000256" key="3">
    <source>
        <dbReference type="ARBA" id="ARBA00022801"/>
    </source>
</evidence>
<evidence type="ECO:0000313" key="7">
    <source>
        <dbReference type="Proteomes" id="UP001501598"/>
    </source>
</evidence>
<evidence type="ECO:0000256" key="2">
    <source>
        <dbReference type="ARBA" id="ARBA00022670"/>
    </source>
</evidence>
<dbReference type="InterPro" id="IPR000064">
    <property type="entry name" value="NLP_P60_dom"/>
</dbReference>
<dbReference type="EMBL" id="BAABGT010000086">
    <property type="protein sequence ID" value="GAA4554841.1"/>
    <property type="molecule type" value="Genomic_DNA"/>
</dbReference>
<accession>A0ABP8RZP8</accession>
<proteinExistence type="inferred from homology"/>
<keyword evidence="4" id="KW-0788">Thiol protease</keyword>
<sequence length="325" mass="33678">MLLVLVGSAEEANAAPGMPGIICAPRGGDPATGIAGFAAPQLANAAAIVATGAEMGAPPRAQVIAVATSMQEASLSIYANSTVPESMTVPHERVGNDHDSVGLFQQRASWGTVQERMDPRTSARLFYERLLTTPGWESMPLTEAAQSVQVSALPDAYAQWEEPANAVVGAASGVVCTGTPGSGVLAPNPQAQIVIDRAMGQQGQPYVWAGGNADGPTMGGFDCSGLMVYAFAGIGVGVPHQTQAIWAAFQPAITDPAQIQPGDMVLFSSNGRPNGIHHVGLYLGEGRMVHAPETGDVVKVADDIWNAPFWKREFIGAVRAGVPTP</sequence>
<dbReference type="InterPro" id="IPR051794">
    <property type="entry name" value="PG_Endopeptidase_C40"/>
</dbReference>
<dbReference type="PROSITE" id="PS51935">
    <property type="entry name" value="NLPC_P60"/>
    <property type="match status" value="1"/>
</dbReference>
<feature type="domain" description="NlpC/P60" evidence="5">
    <location>
        <begin position="188"/>
        <end position="321"/>
    </location>
</feature>
<dbReference type="Gene3D" id="3.90.1720.10">
    <property type="entry name" value="endopeptidase domain like (from Nostoc punctiforme)"/>
    <property type="match status" value="1"/>
</dbReference>
<dbReference type="InterPro" id="IPR038765">
    <property type="entry name" value="Papain-like_cys_pep_sf"/>
</dbReference>
<keyword evidence="3" id="KW-0378">Hydrolase</keyword>
<comment type="caution">
    <text evidence="6">The sequence shown here is derived from an EMBL/GenBank/DDBJ whole genome shotgun (WGS) entry which is preliminary data.</text>
</comment>
<evidence type="ECO:0000256" key="4">
    <source>
        <dbReference type="ARBA" id="ARBA00022807"/>
    </source>
</evidence>
<comment type="similarity">
    <text evidence="1">Belongs to the peptidase C40 family.</text>
</comment>
<dbReference type="Pfam" id="PF00877">
    <property type="entry name" value="NLPC_P60"/>
    <property type="match status" value="1"/>
</dbReference>
<dbReference type="Proteomes" id="UP001501598">
    <property type="component" value="Unassembled WGS sequence"/>
</dbReference>
<dbReference type="SUPFAM" id="SSF54001">
    <property type="entry name" value="Cysteine proteinases"/>
    <property type="match status" value="1"/>
</dbReference>
<protein>
    <submittedName>
        <fullName evidence="6">C40 family peptidase</fullName>
    </submittedName>
</protein>
<organism evidence="6 7">
    <name type="scientific">Pseudonocardia xishanensis</name>
    <dbReference type="NCBI Taxonomy" id="630995"/>
    <lineage>
        <taxon>Bacteria</taxon>
        <taxon>Bacillati</taxon>
        <taxon>Actinomycetota</taxon>
        <taxon>Actinomycetes</taxon>
        <taxon>Pseudonocardiales</taxon>
        <taxon>Pseudonocardiaceae</taxon>
        <taxon>Pseudonocardia</taxon>
    </lineage>
</organism>
<keyword evidence="2" id="KW-0645">Protease</keyword>
<evidence type="ECO:0000313" key="6">
    <source>
        <dbReference type="EMBL" id="GAA4554841.1"/>
    </source>
</evidence>
<name>A0ABP8RZP8_9PSEU</name>
<keyword evidence="7" id="KW-1185">Reference proteome</keyword>
<evidence type="ECO:0000259" key="5">
    <source>
        <dbReference type="PROSITE" id="PS51935"/>
    </source>
</evidence>
<gene>
    <name evidence="6" type="ORF">GCM10023175_53810</name>
</gene>
<evidence type="ECO:0000256" key="1">
    <source>
        <dbReference type="ARBA" id="ARBA00007074"/>
    </source>
</evidence>
<reference evidence="7" key="1">
    <citation type="journal article" date="2019" name="Int. J. Syst. Evol. Microbiol.">
        <title>The Global Catalogue of Microorganisms (GCM) 10K type strain sequencing project: providing services to taxonomists for standard genome sequencing and annotation.</title>
        <authorList>
            <consortium name="The Broad Institute Genomics Platform"/>
            <consortium name="The Broad Institute Genome Sequencing Center for Infectious Disease"/>
            <person name="Wu L."/>
            <person name="Ma J."/>
        </authorList>
    </citation>
    <scope>NUCLEOTIDE SEQUENCE [LARGE SCALE GENOMIC DNA]</scope>
    <source>
        <strain evidence="7">JCM 17906</strain>
    </source>
</reference>